<sequence>MNKNNIGVQRGSSKNFIEVAAQSQPPELEREAWSLAGEPKVTLAAEDVRLRYTIYADSPGRSFIRGRRKRQSVPAVRGVSLIVREGEMVGLVGLNGSGKSSLLRVLAGSEPATSGYVFASSQPQLLGVSAALVPDLSGLDNIWLGTLAMGMDPDQAHDAKDKIIELADIGHAIRQPMRTYSSGMAARLRFAISVAAQPEILMIDEALATGDAAFHKRSEDAMHELLDRSGTVFLVSHAAKTIEDLCTRAIWLHKGAVVADGPATEVARLYRFFAHALANDNKEGADKALLRARDEHPPTTFQSRGSTR</sequence>
<comment type="similarity">
    <text evidence="1">Belongs to the ABC transporter superfamily.</text>
</comment>
<dbReference type="InterPro" id="IPR003593">
    <property type="entry name" value="AAA+_ATPase"/>
</dbReference>
<dbReference type="Proteomes" id="UP000195787">
    <property type="component" value="Unassembled WGS sequence"/>
</dbReference>
<dbReference type="EMBL" id="FUHU01000020">
    <property type="protein sequence ID" value="SJM53350.1"/>
    <property type="molecule type" value="Genomic_DNA"/>
</dbReference>
<reference evidence="6 7" key="1">
    <citation type="submission" date="2017-02" db="EMBL/GenBank/DDBJ databases">
        <authorList>
            <person name="Peterson S.W."/>
        </authorList>
    </citation>
    <scope>NUCLEOTIDE SEQUENCE [LARGE SCALE GENOMIC DNA]</scope>
    <source>
        <strain evidence="6 7">LMG 22410</strain>
    </source>
</reference>
<dbReference type="RefSeq" id="WP_234988409.1">
    <property type="nucleotide sequence ID" value="NZ_FUHU01000020.1"/>
</dbReference>
<dbReference type="EC" id="3.6.3.40" evidence="6"/>
<name>A0A1R4FBK7_9MICO</name>
<keyword evidence="2" id="KW-0813">Transport</keyword>
<accession>A0A1R4FBK7</accession>
<dbReference type="GeneID" id="303172323"/>
<keyword evidence="7" id="KW-1185">Reference proteome</keyword>
<evidence type="ECO:0000313" key="7">
    <source>
        <dbReference type="Proteomes" id="UP000195787"/>
    </source>
</evidence>
<evidence type="ECO:0000256" key="2">
    <source>
        <dbReference type="ARBA" id="ARBA00022448"/>
    </source>
</evidence>
<evidence type="ECO:0000256" key="1">
    <source>
        <dbReference type="ARBA" id="ARBA00005417"/>
    </source>
</evidence>
<dbReference type="InterPro" id="IPR003439">
    <property type="entry name" value="ABC_transporter-like_ATP-bd"/>
</dbReference>
<dbReference type="InterPro" id="IPR027417">
    <property type="entry name" value="P-loop_NTPase"/>
</dbReference>
<dbReference type="PROSITE" id="PS00211">
    <property type="entry name" value="ABC_TRANSPORTER_1"/>
    <property type="match status" value="1"/>
</dbReference>
<dbReference type="GO" id="GO:0140359">
    <property type="term" value="F:ABC-type transporter activity"/>
    <property type="evidence" value="ECO:0007669"/>
    <property type="project" value="InterPro"/>
</dbReference>
<keyword evidence="6" id="KW-0378">Hydrolase</keyword>
<protein>
    <submittedName>
        <fullName evidence="6">Teichoic acid export ATP-binding protein TagH</fullName>
        <ecNumber evidence="6">3.6.3.40</ecNumber>
    </submittedName>
</protein>
<dbReference type="Gene3D" id="3.40.50.300">
    <property type="entry name" value="P-loop containing nucleotide triphosphate hydrolases"/>
    <property type="match status" value="1"/>
</dbReference>
<dbReference type="PANTHER" id="PTHR46743:SF2">
    <property type="entry name" value="TEICHOIC ACIDS EXPORT ATP-BINDING PROTEIN TAGH"/>
    <property type="match status" value="1"/>
</dbReference>
<dbReference type="GO" id="GO:0016020">
    <property type="term" value="C:membrane"/>
    <property type="evidence" value="ECO:0007669"/>
    <property type="project" value="InterPro"/>
</dbReference>
<evidence type="ECO:0000256" key="3">
    <source>
        <dbReference type="ARBA" id="ARBA00022741"/>
    </source>
</evidence>
<dbReference type="InterPro" id="IPR017871">
    <property type="entry name" value="ABC_transporter-like_CS"/>
</dbReference>
<dbReference type="SUPFAM" id="SSF52540">
    <property type="entry name" value="P-loop containing nucleoside triphosphate hydrolases"/>
    <property type="match status" value="1"/>
</dbReference>
<dbReference type="CDD" id="cd03220">
    <property type="entry name" value="ABC_KpsT_Wzt"/>
    <property type="match status" value="1"/>
</dbReference>
<feature type="domain" description="ABC transporter" evidence="5">
    <location>
        <begin position="48"/>
        <end position="279"/>
    </location>
</feature>
<evidence type="ECO:0000256" key="4">
    <source>
        <dbReference type="ARBA" id="ARBA00022840"/>
    </source>
</evidence>
<evidence type="ECO:0000259" key="5">
    <source>
        <dbReference type="PROSITE" id="PS50893"/>
    </source>
</evidence>
<gene>
    <name evidence="6" type="ORF">CZ674_03755</name>
</gene>
<dbReference type="GO" id="GO:0016887">
    <property type="term" value="F:ATP hydrolysis activity"/>
    <property type="evidence" value="ECO:0007669"/>
    <property type="project" value="InterPro"/>
</dbReference>
<keyword evidence="3" id="KW-0547">Nucleotide-binding</keyword>
<dbReference type="AlphaFoldDB" id="A0A1R4FBK7"/>
<dbReference type="PANTHER" id="PTHR46743">
    <property type="entry name" value="TEICHOIC ACIDS EXPORT ATP-BINDING PROTEIN TAGH"/>
    <property type="match status" value="1"/>
</dbReference>
<dbReference type="PROSITE" id="PS50893">
    <property type="entry name" value="ABC_TRANSPORTER_2"/>
    <property type="match status" value="1"/>
</dbReference>
<evidence type="ECO:0000313" key="6">
    <source>
        <dbReference type="EMBL" id="SJM53350.1"/>
    </source>
</evidence>
<proteinExistence type="inferred from homology"/>
<dbReference type="SMART" id="SM00382">
    <property type="entry name" value="AAA"/>
    <property type="match status" value="1"/>
</dbReference>
<organism evidence="6 7">
    <name type="scientific">Agrococcus casei LMG 22410</name>
    <dbReference type="NCBI Taxonomy" id="1255656"/>
    <lineage>
        <taxon>Bacteria</taxon>
        <taxon>Bacillati</taxon>
        <taxon>Actinomycetota</taxon>
        <taxon>Actinomycetes</taxon>
        <taxon>Micrococcales</taxon>
        <taxon>Microbacteriaceae</taxon>
        <taxon>Agrococcus</taxon>
    </lineage>
</organism>
<dbReference type="InterPro" id="IPR050683">
    <property type="entry name" value="Bact_Polysacc_Export_ATP-bd"/>
</dbReference>
<keyword evidence="4 6" id="KW-0067">ATP-binding</keyword>
<dbReference type="GO" id="GO:0005524">
    <property type="term" value="F:ATP binding"/>
    <property type="evidence" value="ECO:0007669"/>
    <property type="project" value="UniProtKB-KW"/>
</dbReference>
<dbReference type="InterPro" id="IPR015860">
    <property type="entry name" value="ABC_transpr_TagH-like"/>
</dbReference>
<dbReference type="Pfam" id="PF00005">
    <property type="entry name" value="ABC_tran"/>
    <property type="match status" value="1"/>
</dbReference>